<gene>
    <name evidence="3" type="ORF">GCM10023161_29090</name>
</gene>
<dbReference type="Gene3D" id="2.120.10.30">
    <property type="entry name" value="TolB, C-terminal domain"/>
    <property type="match status" value="1"/>
</dbReference>
<organism evidence="3 4">
    <name type="scientific">Mycobacterium paraffinicum</name>
    <dbReference type="NCBI Taxonomy" id="53378"/>
    <lineage>
        <taxon>Bacteria</taxon>
        <taxon>Bacillati</taxon>
        <taxon>Actinomycetota</taxon>
        <taxon>Actinomycetes</taxon>
        <taxon>Mycobacteriales</taxon>
        <taxon>Mycobacteriaceae</taxon>
        <taxon>Mycobacterium</taxon>
    </lineage>
</organism>
<name>A0ABP8RND6_9MYCO</name>
<feature type="compositionally biased region" description="Pro residues" evidence="1">
    <location>
        <begin position="126"/>
        <end position="142"/>
    </location>
</feature>
<dbReference type="InterPro" id="IPR011042">
    <property type="entry name" value="6-blade_b-propeller_TolB-like"/>
</dbReference>
<protein>
    <submittedName>
        <fullName evidence="3">Sorbosone dehydrogenase family protein</fullName>
    </submittedName>
</protein>
<reference evidence="4" key="1">
    <citation type="journal article" date="2019" name="Int. J. Syst. Evol. Microbiol.">
        <title>The Global Catalogue of Microorganisms (GCM) 10K type strain sequencing project: providing services to taxonomists for standard genome sequencing and annotation.</title>
        <authorList>
            <consortium name="The Broad Institute Genomics Platform"/>
            <consortium name="The Broad Institute Genome Sequencing Center for Infectious Disease"/>
            <person name="Wu L."/>
            <person name="Ma J."/>
        </authorList>
    </citation>
    <scope>NUCLEOTIDE SEQUENCE [LARGE SCALE GENOMIC DNA]</scope>
    <source>
        <strain evidence="4">JCM 17782</strain>
    </source>
</reference>
<feature type="domain" description="Glucose/Sorbosone dehydrogenase" evidence="2">
    <location>
        <begin position="159"/>
        <end position="305"/>
    </location>
</feature>
<dbReference type="EMBL" id="BAABGF010000031">
    <property type="protein sequence ID" value="GAA4543544.1"/>
    <property type="molecule type" value="Genomic_DNA"/>
</dbReference>
<dbReference type="Pfam" id="PF07995">
    <property type="entry name" value="GSDH"/>
    <property type="match status" value="1"/>
</dbReference>
<comment type="caution">
    <text evidence="3">The sequence shown here is derived from an EMBL/GenBank/DDBJ whole genome shotgun (WGS) entry which is preliminary data.</text>
</comment>
<dbReference type="SUPFAM" id="SSF50952">
    <property type="entry name" value="Soluble quinoprotein glucose dehydrogenase"/>
    <property type="match status" value="1"/>
</dbReference>
<feature type="region of interest" description="Disordered" evidence="1">
    <location>
        <begin position="111"/>
        <end position="142"/>
    </location>
</feature>
<accession>A0ABP8RND6</accession>
<evidence type="ECO:0000259" key="2">
    <source>
        <dbReference type="Pfam" id="PF07995"/>
    </source>
</evidence>
<keyword evidence="4" id="KW-1185">Reference proteome</keyword>
<sequence length="453" mass="47269">MSLNWGFERRFRQAIGGLPAKGARIGPKLARSRLQRAPNGTFRPPEAAVGRRQTWRDRVAPGGRAHACGGGGRTIRSLSVMRLRRSVRCGFAALCAVVLVASGCARFNDAQSQPFTTNPELKPQPSSTPPPPPPLPPTPFPKACPAPGVMQGCLESTSGLIMGPDSKTALVAERTTGAVKEISVSAEPKVKMVIPVDPSGDGGLMDIVLSPTYAQDRLMYAYISTPTDNRVIRVADGDIPKDILTGIPKGATGNTGALIFTSPTTLVVLTGDAGNPAAASDPKSLAGKVLRIEQPTTIGQAPPTTALSGVGSGGGLCIDPVDGSLYVADRTPTADRLQRITKASEVSTVWTWPDKPGVAGCAAMDGTVLVNLINTKLTVAVRLAPATGAVTGEPDVVRKDTHAHAWALRMSPDGNVWGATVNKTAGDAEKLDDVVFPLFPQGGGFPRNNDDKT</sequence>
<dbReference type="InterPro" id="IPR011041">
    <property type="entry name" value="Quinoprot_gluc/sorb_DH_b-prop"/>
</dbReference>
<evidence type="ECO:0000256" key="1">
    <source>
        <dbReference type="SAM" id="MobiDB-lite"/>
    </source>
</evidence>
<evidence type="ECO:0000313" key="3">
    <source>
        <dbReference type="EMBL" id="GAA4543544.1"/>
    </source>
</evidence>
<dbReference type="InterPro" id="IPR012938">
    <property type="entry name" value="Glc/Sorbosone_DH"/>
</dbReference>
<proteinExistence type="predicted"/>
<dbReference type="Proteomes" id="UP001501417">
    <property type="component" value="Unassembled WGS sequence"/>
</dbReference>
<evidence type="ECO:0000313" key="4">
    <source>
        <dbReference type="Proteomes" id="UP001501417"/>
    </source>
</evidence>